<evidence type="ECO:0000313" key="3">
    <source>
        <dbReference type="EMBL" id="GMF30589.1"/>
    </source>
</evidence>
<sequence>MPHWAIVVATRSTVTQALMVGCDCCGVWIELKNAGLDAQEQITRLVTSSFCKGSQSKLDDTKAPSSTVPLARRAANEDEQPPTD</sequence>
<feature type="chain" id="PRO_5040754319" evidence="2">
    <location>
        <begin position="18"/>
        <end position="84"/>
    </location>
</feature>
<accession>A0A9W6X458</accession>
<feature type="signal peptide" evidence="2">
    <location>
        <begin position="1"/>
        <end position="17"/>
    </location>
</feature>
<evidence type="ECO:0000256" key="2">
    <source>
        <dbReference type="SAM" id="SignalP"/>
    </source>
</evidence>
<keyword evidence="2" id="KW-0732">Signal</keyword>
<organism evidence="3 4">
    <name type="scientific">Phytophthora lilii</name>
    <dbReference type="NCBI Taxonomy" id="2077276"/>
    <lineage>
        <taxon>Eukaryota</taxon>
        <taxon>Sar</taxon>
        <taxon>Stramenopiles</taxon>
        <taxon>Oomycota</taxon>
        <taxon>Peronosporomycetes</taxon>
        <taxon>Peronosporales</taxon>
        <taxon>Peronosporaceae</taxon>
        <taxon>Phytophthora</taxon>
    </lineage>
</organism>
<keyword evidence="4" id="KW-1185">Reference proteome</keyword>
<gene>
    <name evidence="3" type="ORF">Plil01_001305900</name>
</gene>
<reference evidence="3" key="1">
    <citation type="submission" date="2023-04" db="EMBL/GenBank/DDBJ databases">
        <title>Phytophthora lilii NBRC 32176.</title>
        <authorList>
            <person name="Ichikawa N."/>
            <person name="Sato H."/>
            <person name="Tonouchi N."/>
        </authorList>
    </citation>
    <scope>NUCLEOTIDE SEQUENCE</scope>
    <source>
        <strain evidence="3">NBRC 32176</strain>
    </source>
</reference>
<feature type="region of interest" description="Disordered" evidence="1">
    <location>
        <begin position="54"/>
        <end position="84"/>
    </location>
</feature>
<dbReference type="Proteomes" id="UP001165083">
    <property type="component" value="Unassembled WGS sequence"/>
</dbReference>
<evidence type="ECO:0000313" key="4">
    <source>
        <dbReference type="Proteomes" id="UP001165083"/>
    </source>
</evidence>
<dbReference type="AlphaFoldDB" id="A0A9W6X458"/>
<name>A0A9W6X458_9STRA</name>
<protein>
    <submittedName>
        <fullName evidence="3">Unnamed protein product</fullName>
    </submittedName>
</protein>
<dbReference type="EMBL" id="BSXW01000849">
    <property type="protein sequence ID" value="GMF30589.1"/>
    <property type="molecule type" value="Genomic_DNA"/>
</dbReference>
<comment type="caution">
    <text evidence="3">The sequence shown here is derived from an EMBL/GenBank/DDBJ whole genome shotgun (WGS) entry which is preliminary data.</text>
</comment>
<proteinExistence type="predicted"/>
<evidence type="ECO:0000256" key="1">
    <source>
        <dbReference type="SAM" id="MobiDB-lite"/>
    </source>
</evidence>